<dbReference type="Proteomes" id="UP000235371">
    <property type="component" value="Unassembled WGS sequence"/>
</dbReference>
<evidence type="ECO:0000313" key="1">
    <source>
        <dbReference type="EMBL" id="PMD65706.1"/>
    </source>
</evidence>
<protein>
    <recommendedName>
        <fullName evidence="3">Transcription factor domain-containing protein</fullName>
    </recommendedName>
</protein>
<dbReference type="STRING" id="1095630.A0A2J6TRQ4"/>
<dbReference type="InParanoid" id="A0A2J6TRQ4"/>
<dbReference type="EMBL" id="KZ613746">
    <property type="protein sequence ID" value="PMD65706.1"/>
    <property type="molecule type" value="Genomic_DNA"/>
</dbReference>
<keyword evidence="2" id="KW-1185">Reference proteome</keyword>
<dbReference type="AlphaFoldDB" id="A0A2J6TRQ4"/>
<dbReference type="OrthoDB" id="1600564at2759"/>
<dbReference type="RefSeq" id="XP_024742610.1">
    <property type="nucleotide sequence ID" value="XM_024870872.1"/>
</dbReference>
<gene>
    <name evidence="1" type="ORF">K444DRAFT_185269</name>
</gene>
<dbReference type="GeneID" id="36578954"/>
<accession>A0A2J6TRQ4</accession>
<evidence type="ECO:0000313" key="2">
    <source>
        <dbReference type="Proteomes" id="UP000235371"/>
    </source>
</evidence>
<reference evidence="1 2" key="1">
    <citation type="submission" date="2016-04" db="EMBL/GenBank/DDBJ databases">
        <title>A degradative enzymes factory behind the ericoid mycorrhizal symbiosis.</title>
        <authorList>
            <consortium name="DOE Joint Genome Institute"/>
            <person name="Martino E."/>
            <person name="Morin E."/>
            <person name="Grelet G."/>
            <person name="Kuo A."/>
            <person name="Kohler A."/>
            <person name="Daghino S."/>
            <person name="Barry K."/>
            <person name="Choi C."/>
            <person name="Cichocki N."/>
            <person name="Clum A."/>
            <person name="Copeland A."/>
            <person name="Hainaut M."/>
            <person name="Haridas S."/>
            <person name="Labutti K."/>
            <person name="Lindquist E."/>
            <person name="Lipzen A."/>
            <person name="Khouja H.-R."/>
            <person name="Murat C."/>
            <person name="Ohm R."/>
            <person name="Olson A."/>
            <person name="Spatafora J."/>
            <person name="Veneault-Fourrey C."/>
            <person name="Henrissat B."/>
            <person name="Grigoriev I."/>
            <person name="Martin F."/>
            <person name="Perotto S."/>
        </authorList>
    </citation>
    <scope>NUCLEOTIDE SEQUENCE [LARGE SCALE GENOMIC DNA]</scope>
    <source>
        <strain evidence="1 2">E</strain>
    </source>
</reference>
<organism evidence="1 2">
    <name type="scientific">Hyaloscypha bicolor E</name>
    <dbReference type="NCBI Taxonomy" id="1095630"/>
    <lineage>
        <taxon>Eukaryota</taxon>
        <taxon>Fungi</taxon>
        <taxon>Dikarya</taxon>
        <taxon>Ascomycota</taxon>
        <taxon>Pezizomycotina</taxon>
        <taxon>Leotiomycetes</taxon>
        <taxon>Helotiales</taxon>
        <taxon>Hyaloscyphaceae</taxon>
        <taxon>Hyaloscypha</taxon>
        <taxon>Hyaloscypha bicolor</taxon>
    </lineage>
</organism>
<evidence type="ECO:0008006" key="3">
    <source>
        <dbReference type="Google" id="ProtNLM"/>
    </source>
</evidence>
<proteinExistence type="predicted"/>
<name>A0A2J6TRQ4_9HELO</name>
<sequence>MFRPVTKRCHINISKFCGFCRRLDIVPWTPYLEESCRILNSSGRPRQDKSAVMLARIQMVAQRLGQNPWEGRQDFTGNAPPPLLYLKSLQNQIQQLREQLDPVLEGEAIILWTHHNAEVLSQKMGLSQSPAVSKFPDRDFNRLQYLCACLAAVKSLLDILSATPASRYHTLTVPMVLQTIWNIGTLQLLSTFEHPDGNVAVVNEAMNFLAFLKNLADTMSMVKSAAGYDSHTSEGLDFWSLSVKGMTLVQGYFEGTVPYPENDPGGPSRQDHRDIETTNFSTFPQGVELMDFMDDVWMEPSDYQRW</sequence>